<name>A0A068NXM2_FIMGI</name>
<gene>
    <name evidence="4" type="ORF">OP10G_4694</name>
</gene>
<feature type="signal peptide" evidence="2">
    <location>
        <begin position="1"/>
        <end position="30"/>
    </location>
</feature>
<dbReference type="SMART" id="SM00245">
    <property type="entry name" value="TSPc"/>
    <property type="match status" value="1"/>
</dbReference>
<evidence type="ECO:0000259" key="3">
    <source>
        <dbReference type="PROSITE" id="PS50106"/>
    </source>
</evidence>
<dbReference type="GO" id="GO:0006508">
    <property type="term" value="P:proteolysis"/>
    <property type="evidence" value="ECO:0007669"/>
    <property type="project" value="InterPro"/>
</dbReference>
<dbReference type="SMART" id="SM00228">
    <property type="entry name" value="PDZ"/>
    <property type="match status" value="1"/>
</dbReference>
<reference evidence="4 5" key="1">
    <citation type="journal article" date="2014" name="PLoS ONE">
        <title>The first complete genome sequence of the class fimbriimonadia in the phylum armatimonadetes.</title>
        <authorList>
            <person name="Hu Z.Y."/>
            <person name="Wang Y.Z."/>
            <person name="Im W.T."/>
            <person name="Wang S.Y."/>
            <person name="Zhao G.P."/>
            <person name="Zheng H.J."/>
            <person name="Quan Z.X."/>
        </authorList>
    </citation>
    <scope>NUCLEOTIDE SEQUENCE [LARGE SCALE GENOMIC DNA]</scope>
    <source>
        <strain evidence="4">Gsoil 348</strain>
    </source>
</reference>
<dbReference type="InterPro" id="IPR001478">
    <property type="entry name" value="PDZ"/>
</dbReference>
<dbReference type="GO" id="GO:0007165">
    <property type="term" value="P:signal transduction"/>
    <property type="evidence" value="ECO:0007669"/>
    <property type="project" value="TreeGrafter"/>
</dbReference>
<organism evidence="4 5">
    <name type="scientific">Fimbriimonas ginsengisoli Gsoil 348</name>
    <dbReference type="NCBI Taxonomy" id="661478"/>
    <lineage>
        <taxon>Bacteria</taxon>
        <taxon>Bacillati</taxon>
        <taxon>Armatimonadota</taxon>
        <taxon>Fimbriimonadia</taxon>
        <taxon>Fimbriimonadales</taxon>
        <taxon>Fimbriimonadaceae</taxon>
        <taxon>Fimbriimonas</taxon>
    </lineage>
</organism>
<dbReference type="PANTHER" id="PTHR32060:SF30">
    <property type="entry name" value="CARBOXY-TERMINAL PROCESSING PROTEASE CTPA"/>
    <property type="match status" value="1"/>
</dbReference>
<dbReference type="SUPFAM" id="SSF52096">
    <property type="entry name" value="ClpP/crotonase"/>
    <property type="match status" value="1"/>
</dbReference>
<dbReference type="CDD" id="cd06567">
    <property type="entry name" value="Peptidase_S41"/>
    <property type="match status" value="1"/>
</dbReference>
<dbReference type="Gene3D" id="3.90.226.10">
    <property type="entry name" value="2-enoyl-CoA Hydratase, Chain A, domain 1"/>
    <property type="match status" value="1"/>
</dbReference>
<feature type="compositionally biased region" description="Polar residues" evidence="1">
    <location>
        <begin position="28"/>
        <end position="41"/>
    </location>
</feature>
<feature type="chain" id="PRO_5001654332" evidence="2">
    <location>
        <begin position="31"/>
        <end position="436"/>
    </location>
</feature>
<sequence length="436" mass="47526">MLGLMRQSAFRVGLLLPAMFLALATGRAQTSPPNTLPNNPFVTGPEAPKTEPLTKERKEEILSELGNVVLKQAFVPGVNLSKWPEFLEKQREDIDKAEKDTDFARAVNRALSQFGVSHIRFLPPRAAQSRVRTSTIGIGVGTRPDKDGLTIMSVFPKSPAEVAGIKQGETIVSVDGKLPEASDALLGDEGTEMTLKLRDKDGKERELKIKRERYSTVREDTLTWMGDDTAVLKIHSFSRGYSRENIAKLMSEAGKAKYLVLDLRSNGGGLINNLQHLLNMLLPDQTVVGTFINRSEAAQYAENHAGDQSADPIAIAKEVKDQFKTRHMPVDPFVGKIAVLVNRGSASASEICAMALRENLGAPIVGAQSAGAVLASMFRRLPYGFEVQFPVSDYVSKNGVRLEKTPIVPDVEVTEKAEEGKPDPAIEKAIAKLKGV</sequence>
<dbReference type="HOGENOM" id="CLU_048401_0_0_0"/>
<dbReference type="InterPro" id="IPR005151">
    <property type="entry name" value="Tail-specific_protease"/>
</dbReference>
<proteinExistence type="predicted"/>
<dbReference type="CDD" id="cd06782">
    <property type="entry name" value="cpPDZ_CPP-like"/>
    <property type="match status" value="1"/>
</dbReference>
<dbReference type="PANTHER" id="PTHR32060">
    <property type="entry name" value="TAIL-SPECIFIC PROTEASE"/>
    <property type="match status" value="1"/>
</dbReference>
<dbReference type="Pfam" id="PF03572">
    <property type="entry name" value="Peptidase_S41"/>
    <property type="match status" value="1"/>
</dbReference>
<evidence type="ECO:0000256" key="1">
    <source>
        <dbReference type="SAM" id="MobiDB-lite"/>
    </source>
</evidence>
<protein>
    <submittedName>
        <fullName evidence="4">Peptidase, S41 family</fullName>
    </submittedName>
</protein>
<keyword evidence="5" id="KW-1185">Reference proteome</keyword>
<evidence type="ECO:0000313" key="5">
    <source>
        <dbReference type="Proteomes" id="UP000027982"/>
    </source>
</evidence>
<dbReference type="GO" id="GO:0030288">
    <property type="term" value="C:outer membrane-bounded periplasmic space"/>
    <property type="evidence" value="ECO:0007669"/>
    <property type="project" value="TreeGrafter"/>
</dbReference>
<dbReference type="Gene3D" id="3.30.750.44">
    <property type="match status" value="1"/>
</dbReference>
<dbReference type="EMBL" id="CP007139">
    <property type="protein sequence ID" value="AIE88062.1"/>
    <property type="molecule type" value="Genomic_DNA"/>
</dbReference>
<dbReference type="SUPFAM" id="SSF50156">
    <property type="entry name" value="PDZ domain-like"/>
    <property type="match status" value="1"/>
</dbReference>
<evidence type="ECO:0000313" key="4">
    <source>
        <dbReference type="EMBL" id="AIE88062.1"/>
    </source>
</evidence>
<evidence type="ECO:0000256" key="2">
    <source>
        <dbReference type="SAM" id="SignalP"/>
    </source>
</evidence>
<dbReference type="InterPro" id="IPR029045">
    <property type="entry name" value="ClpP/crotonase-like_dom_sf"/>
</dbReference>
<dbReference type="GO" id="GO:0008236">
    <property type="term" value="F:serine-type peptidase activity"/>
    <property type="evidence" value="ECO:0007669"/>
    <property type="project" value="InterPro"/>
</dbReference>
<feature type="region of interest" description="Disordered" evidence="1">
    <location>
        <begin position="28"/>
        <end position="53"/>
    </location>
</feature>
<dbReference type="PROSITE" id="PS50106">
    <property type="entry name" value="PDZ"/>
    <property type="match status" value="1"/>
</dbReference>
<dbReference type="InterPro" id="IPR036034">
    <property type="entry name" value="PDZ_sf"/>
</dbReference>
<feature type="domain" description="PDZ" evidence="3">
    <location>
        <begin position="125"/>
        <end position="201"/>
    </location>
</feature>
<dbReference type="Gene3D" id="2.30.42.10">
    <property type="match status" value="1"/>
</dbReference>
<dbReference type="GO" id="GO:0004175">
    <property type="term" value="F:endopeptidase activity"/>
    <property type="evidence" value="ECO:0007669"/>
    <property type="project" value="TreeGrafter"/>
</dbReference>
<accession>A0A068NXM2</accession>
<dbReference type="KEGG" id="fgi:OP10G_4694"/>
<dbReference type="AlphaFoldDB" id="A0A068NXM2"/>
<dbReference type="eggNOG" id="COG0793">
    <property type="taxonomic scope" value="Bacteria"/>
</dbReference>
<keyword evidence="2" id="KW-0732">Signal</keyword>
<dbReference type="STRING" id="661478.OP10G_4694"/>
<dbReference type="Proteomes" id="UP000027982">
    <property type="component" value="Chromosome"/>
</dbReference>